<dbReference type="AlphaFoldDB" id="A0A934X5J4"/>
<feature type="compositionally biased region" description="Basic and acidic residues" evidence="1">
    <location>
        <begin position="348"/>
        <end position="357"/>
    </location>
</feature>
<protein>
    <submittedName>
        <fullName evidence="3">Uncharacterized protein</fullName>
    </submittedName>
</protein>
<dbReference type="Proteomes" id="UP000718281">
    <property type="component" value="Unassembled WGS sequence"/>
</dbReference>
<evidence type="ECO:0000256" key="2">
    <source>
        <dbReference type="SAM" id="Phobius"/>
    </source>
</evidence>
<accession>A0A934X5J4</accession>
<evidence type="ECO:0000313" key="4">
    <source>
        <dbReference type="Proteomes" id="UP000718281"/>
    </source>
</evidence>
<proteinExistence type="predicted"/>
<evidence type="ECO:0000256" key="1">
    <source>
        <dbReference type="SAM" id="MobiDB-lite"/>
    </source>
</evidence>
<keyword evidence="2" id="KW-0472">Membrane</keyword>
<evidence type="ECO:0000313" key="3">
    <source>
        <dbReference type="EMBL" id="MBK6301182.1"/>
    </source>
</evidence>
<feature type="region of interest" description="Disordered" evidence="1">
    <location>
        <begin position="205"/>
        <end position="225"/>
    </location>
</feature>
<dbReference type="EMBL" id="JADIXZ010000004">
    <property type="protein sequence ID" value="MBK6301182.1"/>
    <property type="molecule type" value="Genomic_DNA"/>
</dbReference>
<keyword evidence="2" id="KW-1133">Transmembrane helix</keyword>
<feature type="transmembrane region" description="Helical" evidence="2">
    <location>
        <begin position="136"/>
        <end position="157"/>
    </location>
</feature>
<organism evidence="3 4">
    <name type="scientific">Candidatus Phosphoribacter hodrii</name>
    <dbReference type="NCBI Taxonomy" id="2953743"/>
    <lineage>
        <taxon>Bacteria</taxon>
        <taxon>Bacillati</taxon>
        <taxon>Actinomycetota</taxon>
        <taxon>Actinomycetes</taxon>
        <taxon>Micrococcales</taxon>
        <taxon>Dermatophilaceae</taxon>
        <taxon>Candidatus Phosphoribacter</taxon>
    </lineage>
</organism>
<name>A0A934X5J4_9MICO</name>
<feature type="transmembrane region" description="Helical" evidence="2">
    <location>
        <begin position="6"/>
        <end position="24"/>
    </location>
</feature>
<reference evidence="3 4" key="1">
    <citation type="submission" date="2020-10" db="EMBL/GenBank/DDBJ databases">
        <title>Connecting structure to function with the recovery of over 1000 high-quality activated sludge metagenome-assembled genomes encoding full-length rRNA genes using long-read sequencing.</title>
        <authorList>
            <person name="Singleton C.M."/>
            <person name="Petriglieri F."/>
            <person name="Kristensen J.M."/>
            <person name="Kirkegaard R.H."/>
            <person name="Michaelsen T.Y."/>
            <person name="Andersen M.H."/>
            <person name="Karst S.M."/>
            <person name="Dueholm M.S."/>
            <person name="Nielsen P.H."/>
            <person name="Albertsen M."/>
        </authorList>
    </citation>
    <scope>NUCLEOTIDE SEQUENCE [LARGE SCALE GENOMIC DNA]</scope>
    <source>
        <strain evidence="3">AalE_18-Q3-R2-46_BAT3C.188</strain>
    </source>
</reference>
<gene>
    <name evidence="3" type="ORF">IPF40_09070</name>
</gene>
<comment type="caution">
    <text evidence="3">The sequence shown here is derived from an EMBL/GenBank/DDBJ whole genome shotgun (WGS) entry which is preliminary data.</text>
</comment>
<keyword evidence="2" id="KW-0812">Transmembrane</keyword>
<feature type="region of interest" description="Disordered" evidence="1">
    <location>
        <begin position="322"/>
        <end position="357"/>
    </location>
</feature>
<feature type="compositionally biased region" description="Low complexity" evidence="1">
    <location>
        <begin position="205"/>
        <end position="214"/>
    </location>
</feature>
<feature type="region of interest" description="Disordered" evidence="1">
    <location>
        <begin position="239"/>
        <end position="269"/>
    </location>
</feature>
<sequence>MQPSSLIFVAIIAIWAAFLVQHWVRRREALSTARSVDRFSEAIRLLDRTPARVSAEPRPAPQVYAALASPLVARSGGGSGAVVAAGSGAAAGVGSGSGAAAAEVLAGPAPAGPRPTATAPNRRGPRLALWGRRVRGLSFLGLVALVPVTVVLSALSVLRWTSVLVAVLSLVLGLVMLRYAAVHERTLAKVGRSMAASELSGQRAAAATGSAARPAPRRRSAAPVRRVVATPGGAARAVAPAASAADAPAQETSESATATADQTPAAQTPAALTPAVQVPAAAAVTIEPAGERASRRAAYAQYSADGTWEPVAVPPPTYTLKARAAHPQPEPAEVTATPEPMVAESAADDTHVRAVGD</sequence>
<feature type="compositionally biased region" description="Low complexity" evidence="1">
    <location>
        <begin position="331"/>
        <end position="340"/>
    </location>
</feature>
<feature type="transmembrane region" description="Helical" evidence="2">
    <location>
        <begin position="163"/>
        <end position="182"/>
    </location>
</feature>